<evidence type="ECO:0000256" key="1">
    <source>
        <dbReference type="ARBA" id="ARBA00022574"/>
    </source>
</evidence>
<dbReference type="InterPro" id="IPR036322">
    <property type="entry name" value="WD40_repeat_dom_sf"/>
</dbReference>
<feature type="region of interest" description="Disordered" evidence="4">
    <location>
        <begin position="360"/>
        <end position="388"/>
    </location>
</feature>
<dbReference type="STRING" id="1051890.A0A3N4LN51"/>
<dbReference type="InterPro" id="IPR015943">
    <property type="entry name" value="WD40/YVTN_repeat-like_dom_sf"/>
</dbReference>
<protein>
    <submittedName>
        <fullName evidence="5">WD40 repeat-like protein</fullName>
    </submittedName>
</protein>
<keyword evidence="1 3" id="KW-0853">WD repeat</keyword>
<dbReference type="Pfam" id="PF00400">
    <property type="entry name" value="WD40"/>
    <property type="match status" value="4"/>
</dbReference>
<feature type="repeat" description="WD" evidence="3">
    <location>
        <begin position="61"/>
        <end position="104"/>
    </location>
</feature>
<organism evidence="5 6">
    <name type="scientific">Terfezia boudieri ATCC MYA-4762</name>
    <dbReference type="NCBI Taxonomy" id="1051890"/>
    <lineage>
        <taxon>Eukaryota</taxon>
        <taxon>Fungi</taxon>
        <taxon>Dikarya</taxon>
        <taxon>Ascomycota</taxon>
        <taxon>Pezizomycotina</taxon>
        <taxon>Pezizomycetes</taxon>
        <taxon>Pezizales</taxon>
        <taxon>Pezizaceae</taxon>
        <taxon>Terfezia</taxon>
    </lineage>
</organism>
<dbReference type="PROSITE" id="PS50294">
    <property type="entry name" value="WD_REPEATS_REGION"/>
    <property type="match status" value="2"/>
</dbReference>
<dbReference type="PANTHER" id="PTHR19857:SF8">
    <property type="entry name" value="ANGIO-ASSOCIATED MIGRATORY CELL PROTEIN"/>
    <property type="match status" value="1"/>
</dbReference>
<keyword evidence="6" id="KW-1185">Reference proteome</keyword>
<dbReference type="SMART" id="SM00320">
    <property type="entry name" value="WD40"/>
    <property type="match status" value="7"/>
</dbReference>
<dbReference type="SUPFAM" id="SSF50978">
    <property type="entry name" value="WD40 repeat-like"/>
    <property type="match status" value="1"/>
</dbReference>
<dbReference type="PROSITE" id="PS50082">
    <property type="entry name" value="WD_REPEATS_2"/>
    <property type="match status" value="4"/>
</dbReference>
<feature type="compositionally biased region" description="Low complexity" evidence="4">
    <location>
        <begin position="1"/>
        <end position="12"/>
    </location>
</feature>
<accession>A0A3N4LN51</accession>
<reference evidence="5 6" key="1">
    <citation type="journal article" date="2018" name="Nat. Ecol. Evol.">
        <title>Pezizomycetes genomes reveal the molecular basis of ectomycorrhizal truffle lifestyle.</title>
        <authorList>
            <person name="Murat C."/>
            <person name="Payen T."/>
            <person name="Noel B."/>
            <person name="Kuo A."/>
            <person name="Morin E."/>
            <person name="Chen J."/>
            <person name="Kohler A."/>
            <person name="Krizsan K."/>
            <person name="Balestrini R."/>
            <person name="Da Silva C."/>
            <person name="Montanini B."/>
            <person name="Hainaut M."/>
            <person name="Levati E."/>
            <person name="Barry K.W."/>
            <person name="Belfiori B."/>
            <person name="Cichocki N."/>
            <person name="Clum A."/>
            <person name="Dockter R.B."/>
            <person name="Fauchery L."/>
            <person name="Guy J."/>
            <person name="Iotti M."/>
            <person name="Le Tacon F."/>
            <person name="Lindquist E.A."/>
            <person name="Lipzen A."/>
            <person name="Malagnac F."/>
            <person name="Mello A."/>
            <person name="Molinier V."/>
            <person name="Miyauchi S."/>
            <person name="Poulain J."/>
            <person name="Riccioni C."/>
            <person name="Rubini A."/>
            <person name="Sitrit Y."/>
            <person name="Splivallo R."/>
            <person name="Traeger S."/>
            <person name="Wang M."/>
            <person name="Zifcakova L."/>
            <person name="Wipf D."/>
            <person name="Zambonelli A."/>
            <person name="Paolocci F."/>
            <person name="Nowrousian M."/>
            <person name="Ottonello S."/>
            <person name="Baldrian P."/>
            <person name="Spatafora J.W."/>
            <person name="Henrissat B."/>
            <person name="Nagy L.G."/>
            <person name="Aury J.M."/>
            <person name="Wincker P."/>
            <person name="Grigoriev I.V."/>
            <person name="Bonfante P."/>
            <person name="Martin F.M."/>
        </authorList>
    </citation>
    <scope>NUCLEOTIDE SEQUENCE [LARGE SCALE GENOMIC DNA]</scope>
    <source>
        <strain evidence="5 6">ATCC MYA-4762</strain>
    </source>
</reference>
<feature type="compositionally biased region" description="Low complexity" evidence="4">
    <location>
        <begin position="370"/>
        <end position="380"/>
    </location>
</feature>
<evidence type="ECO:0000256" key="4">
    <source>
        <dbReference type="SAM" id="MobiDB-lite"/>
    </source>
</evidence>
<dbReference type="FunCoup" id="A0A3N4LN51">
    <property type="interactions" value="628"/>
</dbReference>
<name>A0A3N4LN51_9PEZI</name>
<dbReference type="Gene3D" id="2.130.10.10">
    <property type="entry name" value="YVTN repeat-like/Quinoprotein amine dehydrogenase"/>
    <property type="match status" value="1"/>
</dbReference>
<evidence type="ECO:0000313" key="6">
    <source>
        <dbReference type="Proteomes" id="UP000267821"/>
    </source>
</evidence>
<feature type="repeat" description="WD" evidence="3">
    <location>
        <begin position="209"/>
        <end position="243"/>
    </location>
</feature>
<feature type="compositionally biased region" description="Acidic residues" evidence="4">
    <location>
        <begin position="26"/>
        <end position="48"/>
    </location>
</feature>
<dbReference type="InterPro" id="IPR051179">
    <property type="entry name" value="WD_repeat_multifunction"/>
</dbReference>
<dbReference type="InParanoid" id="A0A3N4LN51"/>
<dbReference type="PROSITE" id="PS00678">
    <property type="entry name" value="WD_REPEATS_1"/>
    <property type="match status" value="1"/>
</dbReference>
<feature type="repeat" description="WD" evidence="3">
    <location>
        <begin position="318"/>
        <end position="359"/>
    </location>
</feature>
<gene>
    <name evidence="5" type="ORF">L211DRAFT_849069</name>
</gene>
<dbReference type="PANTHER" id="PTHR19857">
    <property type="entry name" value="MITOCHONDRIAL DIVISION PROTEIN 1-RELATED"/>
    <property type="match status" value="1"/>
</dbReference>
<evidence type="ECO:0000256" key="2">
    <source>
        <dbReference type="ARBA" id="ARBA00022737"/>
    </source>
</evidence>
<sequence length="481" mass="51000">MAVSPSPHSSSPHPEDNEPAMLNPDEAGEEILSDGDAEMDSGSEDEEPMEVELINDSSVYFDQHSDSIYSLSQHPLAAGKIFLTGGGDDVAYIWEVPDSSDVRPAEGKLLQKLGGHSDSVVAGGWTKDGNKLITAGLDGRVRSWRQKVPGRLGVKVNGWEWVSEVQEVEEVQWIDFHPDESMFALGAGDGSVWVYGVEESGELVLRQAMYNHTDSCTAGQWTPDGGLLVTVSVDGSLYAWDVSVVGGRAVVGLTSDDQRWFVDEGWVSVAVSWDSSAAVCGSASGVCKAVGLPRTTVRGGRGAGAAGDSQAGQILATMATHTQSVESLSFCRSLPLLASSSVDGSIVIYDTSRAYSVRRTISNAHPRPRSPFSTSSTSAPLDPSETIEDNGENTVVKVEFINSTHPPTGIILTSCGVDGTVKRWDGRSGVELGCWRGHADGVLGFVQTERRIVTAGDDHLALVFDVQPQAVTAAVAPGQGR</sequence>
<evidence type="ECO:0000256" key="3">
    <source>
        <dbReference type="PROSITE-ProRule" id="PRU00221"/>
    </source>
</evidence>
<proteinExistence type="predicted"/>
<dbReference type="OrthoDB" id="10261640at2759"/>
<feature type="region of interest" description="Disordered" evidence="4">
    <location>
        <begin position="1"/>
        <end position="48"/>
    </location>
</feature>
<dbReference type="InterPro" id="IPR001680">
    <property type="entry name" value="WD40_rpt"/>
</dbReference>
<dbReference type="InterPro" id="IPR019775">
    <property type="entry name" value="WD40_repeat_CS"/>
</dbReference>
<evidence type="ECO:0000313" key="5">
    <source>
        <dbReference type="EMBL" id="RPB24343.1"/>
    </source>
</evidence>
<feature type="repeat" description="WD" evidence="3">
    <location>
        <begin position="113"/>
        <end position="144"/>
    </location>
</feature>
<dbReference type="Proteomes" id="UP000267821">
    <property type="component" value="Unassembled WGS sequence"/>
</dbReference>
<keyword evidence="2" id="KW-0677">Repeat</keyword>
<dbReference type="AlphaFoldDB" id="A0A3N4LN51"/>
<dbReference type="EMBL" id="ML121542">
    <property type="protein sequence ID" value="RPB24343.1"/>
    <property type="molecule type" value="Genomic_DNA"/>
</dbReference>